<sequence>MSTPRPETDRCPGLTRPFRASDGAIIRVRKPGGRLPVEVLRHLLTIAERWGDGRVQVTTRANLQVRGLALEADGSVPIEVADAVRATGLMPPSHELVRNVLCSPLPSLTRPDLQPMVAELDDELLDVPLLEELPGRFLWVLDNGSGDVAGEPWDVCYQAIDEDHGLVSVQGGGTWQASRTDAVSTMLALAEEFQLARTQATRPVWHPAELGFDLGEGLPDATDARITVTAPATVGTYGPDLLAGVPLGLFTAEMIRALPALADVTLTPWRQVLVPGAAVAAATYAAAGFVVDPKDPWASISACTGLPNCAKSAIDTVALAEQLAEAAGTDPGITERPVHVSGCDRRCGEPHGDHVDLLAPADLAEALAQLAQQRESEQQREQER</sequence>
<dbReference type="InterPro" id="IPR036136">
    <property type="entry name" value="Nit/Sulf_reduc_fer-like_dom_sf"/>
</dbReference>
<evidence type="ECO:0000256" key="4">
    <source>
        <dbReference type="ARBA" id="ARBA00023002"/>
    </source>
</evidence>
<dbReference type="Pfam" id="PF03460">
    <property type="entry name" value="NIR_SIR_ferr"/>
    <property type="match status" value="1"/>
</dbReference>
<dbReference type="GO" id="GO:0051539">
    <property type="term" value="F:4 iron, 4 sulfur cluster binding"/>
    <property type="evidence" value="ECO:0007669"/>
    <property type="project" value="UniProtKB-KW"/>
</dbReference>
<dbReference type="GO" id="GO:0016491">
    <property type="term" value="F:oxidoreductase activity"/>
    <property type="evidence" value="ECO:0007669"/>
    <property type="project" value="UniProtKB-KW"/>
</dbReference>
<dbReference type="PANTHER" id="PTHR32439:SF9">
    <property type="entry name" value="BLR3264 PROTEIN"/>
    <property type="match status" value="1"/>
</dbReference>
<dbReference type="Gene3D" id="3.90.480.10">
    <property type="entry name" value="Sulfite Reductase Hemoprotein,Domain 2"/>
    <property type="match status" value="1"/>
</dbReference>
<dbReference type="Gene3D" id="3.30.413.10">
    <property type="entry name" value="Sulfite Reductase Hemoprotein, domain 1"/>
    <property type="match status" value="2"/>
</dbReference>
<accession>A0A1G6GF49</accession>
<dbReference type="EMBL" id="FMYF01000002">
    <property type="protein sequence ID" value="SDB80594.1"/>
    <property type="molecule type" value="Genomic_DNA"/>
</dbReference>
<dbReference type="InterPro" id="IPR045854">
    <property type="entry name" value="NO2/SO3_Rdtase_4Fe4S_sf"/>
</dbReference>
<keyword evidence="2" id="KW-0349">Heme</keyword>
<name>A0A1G6GF49_9ACTN</name>
<dbReference type="SUPFAM" id="SSF55124">
    <property type="entry name" value="Nitrite/Sulfite reductase N-terminal domain-like"/>
    <property type="match status" value="2"/>
</dbReference>
<dbReference type="InterPro" id="IPR051329">
    <property type="entry name" value="NIR_SIR_4Fe-4S"/>
</dbReference>
<keyword evidence="5" id="KW-0408">Iron</keyword>
<evidence type="ECO:0000313" key="8">
    <source>
        <dbReference type="EMBL" id="SDB80594.1"/>
    </source>
</evidence>
<keyword evidence="9" id="KW-1185">Reference proteome</keyword>
<evidence type="ECO:0000256" key="2">
    <source>
        <dbReference type="ARBA" id="ARBA00022617"/>
    </source>
</evidence>
<dbReference type="SUPFAM" id="SSF56014">
    <property type="entry name" value="Nitrite and sulphite reductase 4Fe-4S domain-like"/>
    <property type="match status" value="1"/>
</dbReference>
<protein>
    <submittedName>
        <fullName evidence="8">Precorrin-3B synthase</fullName>
    </submittedName>
</protein>
<evidence type="ECO:0000313" key="9">
    <source>
        <dbReference type="Proteomes" id="UP000199086"/>
    </source>
</evidence>
<gene>
    <name evidence="8" type="ORF">GA0111570_102385</name>
</gene>
<proteinExistence type="predicted"/>
<evidence type="ECO:0000256" key="3">
    <source>
        <dbReference type="ARBA" id="ARBA00022723"/>
    </source>
</evidence>
<reference evidence="8 9" key="1">
    <citation type="submission" date="2016-06" db="EMBL/GenBank/DDBJ databases">
        <authorList>
            <person name="Olsen C.W."/>
            <person name="Carey S."/>
            <person name="Hinshaw L."/>
            <person name="Karasin A.I."/>
        </authorList>
    </citation>
    <scope>NUCLEOTIDE SEQUENCE [LARGE SCALE GENOMIC DNA]</scope>
    <source>
        <strain evidence="8 9">LZ-22</strain>
    </source>
</reference>
<dbReference type="RefSeq" id="WP_092606823.1">
    <property type="nucleotide sequence ID" value="NZ_FMYF01000002.1"/>
</dbReference>
<dbReference type="STRING" id="1577474.GA0111570_102385"/>
<evidence type="ECO:0000259" key="7">
    <source>
        <dbReference type="Pfam" id="PF03460"/>
    </source>
</evidence>
<keyword evidence="6" id="KW-0411">Iron-sulfur</keyword>
<keyword evidence="1" id="KW-0004">4Fe-4S</keyword>
<dbReference type="InterPro" id="IPR005117">
    <property type="entry name" value="NiRdtase/SiRdtase_haem-b_fer"/>
</dbReference>
<keyword evidence="3" id="KW-0479">Metal-binding</keyword>
<keyword evidence="4" id="KW-0560">Oxidoreductase</keyword>
<dbReference type="Proteomes" id="UP000199086">
    <property type="component" value="Unassembled WGS sequence"/>
</dbReference>
<evidence type="ECO:0000256" key="1">
    <source>
        <dbReference type="ARBA" id="ARBA00022485"/>
    </source>
</evidence>
<feature type="domain" description="Nitrite/Sulfite reductase ferredoxin-like" evidence="7">
    <location>
        <begin position="24"/>
        <end position="71"/>
    </location>
</feature>
<organism evidence="8 9">
    <name type="scientific">Raineyella antarctica</name>
    <dbReference type="NCBI Taxonomy" id="1577474"/>
    <lineage>
        <taxon>Bacteria</taxon>
        <taxon>Bacillati</taxon>
        <taxon>Actinomycetota</taxon>
        <taxon>Actinomycetes</taxon>
        <taxon>Propionibacteriales</taxon>
        <taxon>Propionibacteriaceae</taxon>
        <taxon>Raineyella</taxon>
    </lineage>
</organism>
<dbReference type="PANTHER" id="PTHR32439">
    <property type="entry name" value="FERREDOXIN--NITRITE REDUCTASE, CHLOROPLASTIC"/>
    <property type="match status" value="1"/>
</dbReference>
<dbReference type="OrthoDB" id="105450at2"/>
<evidence type="ECO:0000256" key="6">
    <source>
        <dbReference type="ARBA" id="ARBA00023014"/>
    </source>
</evidence>
<evidence type="ECO:0000256" key="5">
    <source>
        <dbReference type="ARBA" id="ARBA00023004"/>
    </source>
</evidence>
<dbReference type="GO" id="GO:0046872">
    <property type="term" value="F:metal ion binding"/>
    <property type="evidence" value="ECO:0007669"/>
    <property type="project" value="UniProtKB-KW"/>
</dbReference>
<dbReference type="AlphaFoldDB" id="A0A1G6GF49"/>